<dbReference type="SUPFAM" id="SSF51395">
    <property type="entry name" value="FMN-linked oxidoreductases"/>
    <property type="match status" value="1"/>
</dbReference>
<accession>A0A0C3LEE2</accession>
<dbReference type="InterPro" id="IPR001155">
    <property type="entry name" value="OxRdtase_FMN_N"/>
</dbReference>
<dbReference type="AlphaFoldDB" id="A0A0C3LEE2"/>
<dbReference type="STRING" id="1051891.A0A0C3LEE2"/>
<dbReference type="Proteomes" id="UP000054248">
    <property type="component" value="Unassembled WGS sequence"/>
</dbReference>
<name>A0A0C3LEE2_9AGAM</name>
<dbReference type="InterPro" id="IPR013785">
    <property type="entry name" value="Aldolase_TIM"/>
</dbReference>
<sequence>MSTVEQEILSTTQILTLSSPIKVGDVELRDRNFMSAMTRNRSVPTTIPTDANVEYVRKEVLGSLLLKPVPGPSALAARGVEGHYVRYGLPAEAGYSVPVLLEDPRTVIEEFKFAGANAKEAGFDGVEAHSANGYLFNELLDMDELEVKSLLPVATTTWQ</sequence>
<feature type="domain" description="NADH:flavin oxidoreductase/NADH oxidase N-terminal" evidence="1">
    <location>
        <begin position="105"/>
        <end position="141"/>
    </location>
</feature>
<dbReference type="OrthoDB" id="276546at2759"/>
<gene>
    <name evidence="2" type="ORF">M407DRAFT_18854</name>
</gene>
<keyword evidence="3" id="KW-1185">Reference proteome</keyword>
<protein>
    <recommendedName>
        <fullName evidence="1">NADH:flavin oxidoreductase/NADH oxidase N-terminal domain-containing protein</fullName>
    </recommendedName>
</protein>
<dbReference type="Gene3D" id="3.20.20.70">
    <property type="entry name" value="Aldolase class I"/>
    <property type="match status" value="2"/>
</dbReference>
<organism evidence="2 3">
    <name type="scientific">Tulasnella calospora MUT 4182</name>
    <dbReference type="NCBI Taxonomy" id="1051891"/>
    <lineage>
        <taxon>Eukaryota</taxon>
        <taxon>Fungi</taxon>
        <taxon>Dikarya</taxon>
        <taxon>Basidiomycota</taxon>
        <taxon>Agaricomycotina</taxon>
        <taxon>Agaricomycetes</taxon>
        <taxon>Cantharellales</taxon>
        <taxon>Tulasnellaceae</taxon>
        <taxon>Tulasnella</taxon>
    </lineage>
</organism>
<dbReference type="PANTHER" id="PTHR22893">
    <property type="entry name" value="NADH OXIDOREDUCTASE-RELATED"/>
    <property type="match status" value="1"/>
</dbReference>
<reference evidence="3" key="2">
    <citation type="submission" date="2015-01" db="EMBL/GenBank/DDBJ databases">
        <title>Evolutionary Origins and Diversification of the Mycorrhizal Mutualists.</title>
        <authorList>
            <consortium name="DOE Joint Genome Institute"/>
            <consortium name="Mycorrhizal Genomics Consortium"/>
            <person name="Kohler A."/>
            <person name="Kuo A."/>
            <person name="Nagy L.G."/>
            <person name="Floudas D."/>
            <person name="Copeland A."/>
            <person name="Barry K.W."/>
            <person name="Cichocki N."/>
            <person name="Veneault-Fourrey C."/>
            <person name="LaButti K."/>
            <person name="Lindquist E.A."/>
            <person name="Lipzen A."/>
            <person name="Lundell T."/>
            <person name="Morin E."/>
            <person name="Murat C."/>
            <person name="Riley R."/>
            <person name="Ohm R."/>
            <person name="Sun H."/>
            <person name="Tunlid A."/>
            <person name="Henrissat B."/>
            <person name="Grigoriev I.V."/>
            <person name="Hibbett D.S."/>
            <person name="Martin F."/>
        </authorList>
    </citation>
    <scope>NUCLEOTIDE SEQUENCE [LARGE SCALE GENOMIC DNA]</scope>
    <source>
        <strain evidence="3">MUT 4182</strain>
    </source>
</reference>
<evidence type="ECO:0000259" key="1">
    <source>
        <dbReference type="Pfam" id="PF00724"/>
    </source>
</evidence>
<dbReference type="HOGENOM" id="CLU_1662092_0_0_1"/>
<proteinExistence type="predicted"/>
<dbReference type="EMBL" id="KN822956">
    <property type="protein sequence ID" value="KIO32293.1"/>
    <property type="molecule type" value="Genomic_DNA"/>
</dbReference>
<dbReference type="GO" id="GO:0010181">
    <property type="term" value="F:FMN binding"/>
    <property type="evidence" value="ECO:0007669"/>
    <property type="project" value="InterPro"/>
</dbReference>
<dbReference type="Pfam" id="PF00724">
    <property type="entry name" value="Oxidored_FMN"/>
    <property type="match status" value="1"/>
</dbReference>
<evidence type="ECO:0000313" key="3">
    <source>
        <dbReference type="Proteomes" id="UP000054248"/>
    </source>
</evidence>
<reference evidence="2 3" key="1">
    <citation type="submission" date="2014-04" db="EMBL/GenBank/DDBJ databases">
        <authorList>
            <consortium name="DOE Joint Genome Institute"/>
            <person name="Kuo A."/>
            <person name="Girlanda M."/>
            <person name="Perotto S."/>
            <person name="Kohler A."/>
            <person name="Nagy L.G."/>
            <person name="Floudas D."/>
            <person name="Copeland A."/>
            <person name="Barry K.W."/>
            <person name="Cichocki N."/>
            <person name="Veneault-Fourrey C."/>
            <person name="LaButti K."/>
            <person name="Lindquist E.A."/>
            <person name="Lipzen A."/>
            <person name="Lundell T."/>
            <person name="Morin E."/>
            <person name="Murat C."/>
            <person name="Sun H."/>
            <person name="Tunlid A."/>
            <person name="Henrissat B."/>
            <person name="Grigoriev I.V."/>
            <person name="Hibbett D.S."/>
            <person name="Martin F."/>
            <person name="Nordberg H.P."/>
            <person name="Cantor M.N."/>
            <person name="Hua S.X."/>
        </authorList>
    </citation>
    <scope>NUCLEOTIDE SEQUENCE [LARGE SCALE GENOMIC DNA]</scope>
    <source>
        <strain evidence="2 3">MUT 4182</strain>
    </source>
</reference>
<dbReference type="PANTHER" id="PTHR22893:SF91">
    <property type="entry name" value="NADPH DEHYDROGENASE 2-RELATED"/>
    <property type="match status" value="1"/>
</dbReference>
<dbReference type="InterPro" id="IPR045247">
    <property type="entry name" value="Oye-like"/>
</dbReference>
<evidence type="ECO:0000313" key="2">
    <source>
        <dbReference type="EMBL" id="KIO32293.1"/>
    </source>
</evidence>
<dbReference type="GO" id="GO:0016491">
    <property type="term" value="F:oxidoreductase activity"/>
    <property type="evidence" value="ECO:0007669"/>
    <property type="project" value="InterPro"/>
</dbReference>